<gene>
    <name evidence="2" type="ORF">COU31_02845</name>
</gene>
<reference evidence="3" key="1">
    <citation type="submission" date="2017-09" db="EMBL/GenBank/DDBJ databases">
        <title>Depth-based differentiation of microbial function through sediment-hosted aquifers and enrichment of novel symbionts in the deep terrestrial subsurface.</title>
        <authorList>
            <person name="Probst A.J."/>
            <person name="Ladd B."/>
            <person name="Jarett J.K."/>
            <person name="Geller-Mcgrath D.E."/>
            <person name="Sieber C.M.K."/>
            <person name="Emerson J.B."/>
            <person name="Anantharaman K."/>
            <person name="Thomas B.C."/>
            <person name="Malmstrom R."/>
            <person name="Stieglmeier M."/>
            <person name="Klingl A."/>
            <person name="Woyke T."/>
            <person name="Ryan C.M."/>
            <person name="Banfield J.F."/>
        </authorList>
    </citation>
    <scope>NUCLEOTIDE SEQUENCE [LARGE SCALE GENOMIC DNA]</scope>
</reference>
<keyword evidence="1" id="KW-0472">Membrane</keyword>
<evidence type="ECO:0000256" key="1">
    <source>
        <dbReference type="SAM" id="Phobius"/>
    </source>
</evidence>
<organism evidence="2 3">
    <name type="scientific">Candidatus Magasanikbacteria bacterium CG10_big_fil_rev_8_21_14_0_10_40_10</name>
    <dbReference type="NCBI Taxonomy" id="1974648"/>
    <lineage>
        <taxon>Bacteria</taxon>
        <taxon>Candidatus Magasanikiibacteriota</taxon>
    </lineage>
</organism>
<feature type="transmembrane region" description="Helical" evidence="1">
    <location>
        <begin position="12"/>
        <end position="33"/>
    </location>
</feature>
<accession>A0A2M6W3W9</accession>
<dbReference type="Proteomes" id="UP000231183">
    <property type="component" value="Unassembled WGS sequence"/>
</dbReference>
<feature type="transmembrane region" description="Helical" evidence="1">
    <location>
        <begin position="45"/>
        <end position="62"/>
    </location>
</feature>
<sequence length="96" mass="10876">MPPLASLLPTLPWQILEIIIKVVAILGAILLTYGIFLKTEKRQDIFLFIGAFCLFIYALYLGNFIFMLAMTGLGLSSFVEFVEILIGLHKERKNQL</sequence>
<evidence type="ECO:0000313" key="2">
    <source>
        <dbReference type="EMBL" id="PIT87481.1"/>
    </source>
</evidence>
<protein>
    <submittedName>
        <fullName evidence="2">Uncharacterized protein</fullName>
    </submittedName>
</protein>
<dbReference type="EMBL" id="PFBX01000026">
    <property type="protein sequence ID" value="PIT87481.1"/>
    <property type="molecule type" value="Genomic_DNA"/>
</dbReference>
<evidence type="ECO:0000313" key="3">
    <source>
        <dbReference type="Proteomes" id="UP000231183"/>
    </source>
</evidence>
<dbReference type="AlphaFoldDB" id="A0A2M6W3W9"/>
<keyword evidence="1" id="KW-0812">Transmembrane</keyword>
<keyword evidence="1" id="KW-1133">Transmembrane helix</keyword>
<name>A0A2M6W3W9_9BACT</name>
<proteinExistence type="predicted"/>
<comment type="caution">
    <text evidence="2">The sequence shown here is derived from an EMBL/GenBank/DDBJ whole genome shotgun (WGS) entry which is preliminary data.</text>
</comment>